<accession>A0ACB9KVN8</accession>
<name>A0ACB9KVN8_BAUVA</name>
<evidence type="ECO:0000313" key="1">
    <source>
        <dbReference type="EMBL" id="KAI4301265.1"/>
    </source>
</evidence>
<evidence type="ECO:0000313" key="2">
    <source>
        <dbReference type="Proteomes" id="UP000828941"/>
    </source>
</evidence>
<protein>
    <submittedName>
        <fullName evidence="1">Uncharacterized protein</fullName>
    </submittedName>
</protein>
<comment type="caution">
    <text evidence="1">The sequence shown here is derived from an EMBL/GenBank/DDBJ whole genome shotgun (WGS) entry which is preliminary data.</text>
</comment>
<dbReference type="Proteomes" id="UP000828941">
    <property type="component" value="Chromosome 13"/>
</dbReference>
<keyword evidence="2" id="KW-1185">Reference proteome</keyword>
<organism evidence="1 2">
    <name type="scientific">Bauhinia variegata</name>
    <name type="common">Purple orchid tree</name>
    <name type="synonym">Phanera variegata</name>
    <dbReference type="NCBI Taxonomy" id="167791"/>
    <lineage>
        <taxon>Eukaryota</taxon>
        <taxon>Viridiplantae</taxon>
        <taxon>Streptophyta</taxon>
        <taxon>Embryophyta</taxon>
        <taxon>Tracheophyta</taxon>
        <taxon>Spermatophyta</taxon>
        <taxon>Magnoliopsida</taxon>
        <taxon>eudicotyledons</taxon>
        <taxon>Gunneridae</taxon>
        <taxon>Pentapetalae</taxon>
        <taxon>rosids</taxon>
        <taxon>fabids</taxon>
        <taxon>Fabales</taxon>
        <taxon>Fabaceae</taxon>
        <taxon>Cercidoideae</taxon>
        <taxon>Cercideae</taxon>
        <taxon>Bauhiniinae</taxon>
        <taxon>Bauhinia</taxon>
    </lineage>
</organism>
<reference evidence="1 2" key="1">
    <citation type="journal article" date="2022" name="DNA Res.">
        <title>Chromosomal-level genome assembly of the orchid tree Bauhinia variegata (Leguminosae; Cercidoideae) supports the allotetraploid origin hypothesis of Bauhinia.</title>
        <authorList>
            <person name="Zhong Y."/>
            <person name="Chen Y."/>
            <person name="Zheng D."/>
            <person name="Pang J."/>
            <person name="Liu Y."/>
            <person name="Luo S."/>
            <person name="Meng S."/>
            <person name="Qian L."/>
            <person name="Wei D."/>
            <person name="Dai S."/>
            <person name="Zhou R."/>
        </authorList>
    </citation>
    <scope>NUCLEOTIDE SEQUENCE [LARGE SCALE GENOMIC DNA]</scope>
    <source>
        <strain evidence="1">BV-YZ2020</strain>
    </source>
</reference>
<proteinExistence type="predicted"/>
<gene>
    <name evidence="1" type="ORF">L6164_034559</name>
</gene>
<sequence length="196" mass="21838">MDDAHVFEEGKRWLPSHVLEEACGTKVRHCQQNFMLLHQQKLRSGIKTAALENQKQLLRNKIKAAASQHPKASCRSYQRPKLANGGPGMQAIFLESGQRPSGTGVFLPQAAKNFQSSKKPACAPVLLPARVVQALNLNVHALGLQISPQQDNPRPRGGYEITNINSTKDAFKRAGRVIYRDENSSPDIFLPKEWTY</sequence>
<dbReference type="EMBL" id="CM039438">
    <property type="protein sequence ID" value="KAI4301265.1"/>
    <property type="molecule type" value="Genomic_DNA"/>
</dbReference>